<name>A0ABM1EQ22_PRICU</name>
<sequence>MLSSISYEPLTQERTGFTNAASVLDQLCDTLSLCAMCDSLRTLSCVLQVVGGASSRVLGGVLTVSSKAIQTRPERQSFSEQSELMHPGYHHWLGVPTPTATITHQPDTPTQVAAQVSPQRAPQGQAAMKQGGRRVSMLSTLNEREQAQDENTMPQIRNERTPPGGGGGVGSAAAASLSPHNFTLPPIERNGDVSASDKPHRGEQEMERMP</sequence>
<organism evidence="2 3">
    <name type="scientific">Priapulus caudatus</name>
    <name type="common">Priapulid worm</name>
    <dbReference type="NCBI Taxonomy" id="37621"/>
    <lineage>
        <taxon>Eukaryota</taxon>
        <taxon>Metazoa</taxon>
        <taxon>Ecdysozoa</taxon>
        <taxon>Scalidophora</taxon>
        <taxon>Priapulida</taxon>
        <taxon>Priapulimorpha</taxon>
        <taxon>Priapulimorphida</taxon>
        <taxon>Priapulidae</taxon>
        <taxon>Priapulus</taxon>
    </lineage>
</organism>
<dbReference type="Proteomes" id="UP000695022">
    <property type="component" value="Unplaced"/>
</dbReference>
<evidence type="ECO:0000313" key="3">
    <source>
        <dbReference type="RefSeq" id="XP_014674293.1"/>
    </source>
</evidence>
<reference evidence="3" key="1">
    <citation type="submission" date="2025-08" db="UniProtKB">
        <authorList>
            <consortium name="RefSeq"/>
        </authorList>
    </citation>
    <scope>IDENTIFICATION</scope>
</reference>
<gene>
    <name evidence="3" type="primary">LOC106814495</name>
</gene>
<proteinExistence type="predicted"/>
<feature type="region of interest" description="Disordered" evidence="1">
    <location>
        <begin position="144"/>
        <end position="210"/>
    </location>
</feature>
<evidence type="ECO:0000313" key="2">
    <source>
        <dbReference type="Proteomes" id="UP000695022"/>
    </source>
</evidence>
<feature type="compositionally biased region" description="Basic and acidic residues" evidence="1">
    <location>
        <begin position="189"/>
        <end position="210"/>
    </location>
</feature>
<dbReference type="GeneID" id="106814495"/>
<dbReference type="RefSeq" id="XP_014674293.1">
    <property type="nucleotide sequence ID" value="XM_014818807.1"/>
</dbReference>
<protein>
    <submittedName>
        <fullName evidence="3">Uncharacterized protein LOC106814495</fullName>
    </submittedName>
</protein>
<accession>A0ABM1EQ22</accession>
<keyword evidence="2" id="KW-1185">Reference proteome</keyword>
<evidence type="ECO:0000256" key="1">
    <source>
        <dbReference type="SAM" id="MobiDB-lite"/>
    </source>
</evidence>